<reference evidence="5 6" key="1">
    <citation type="submission" date="2018-02" db="EMBL/GenBank/DDBJ databases">
        <title>Comparative genomes isolates from brazilian mangrove.</title>
        <authorList>
            <person name="Araujo J.E."/>
            <person name="Taketani R.G."/>
            <person name="Silva M.C.P."/>
            <person name="Loureco M.V."/>
            <person name="Andreote F.D."/>
        </authorList>
    </citation>
    <scope>NUCLEOTIDE SEQUENCE [LARGE SCALE GENOMIC DNA]</scope>
    <source>
        <strain evidence="5 6">HEX-2 MGV</strain>
    </source>
</reference>
<dbReference type="PROSITE" id="PS52035">
    <property type="entry name" value="PEPTIDASE_M14"/>
    <property type="match status" value="1"/>
</dbReference>
<keyword evidence="5" id="KW-0378">Hydrolase</keyword>
<keyword evidence="5" id="KW-0121">Carboxypeptidase</keyword>
<dbReference type="InterPro" id="IPR040626">
    <property type="entry name" value="Pepdidase_M14_N"/>
</dbReference>
<dbReference type="GO" id="GO:0004181">
    <property type="term" value="F:metallocarboxypeptidase activity"/>
    <property type="evidence" value="ECO:0007669"/>
    <property type="project" value="InterPro"/>
</dbReference>
<dbReference type="Proteomes" id="UP000240009">
    <property type="component" value="Unassembled WGS sequence"/>
</dbReference>
<dbReference type="Pfam" id="PF00246">
    <property type="entry name" value="Peptidase_M14"/>
    <property type="match status" value="1"/>
</dbReference>
<comment type="cofactor">
    <cofactor evidence="1">
        <name>Zn(2+)</name>
        <dbReference type="ChEBI" id="CHEBI:29105"/>
    </cofactor>
</comment>
<dbReference type="InterPro" id="IPR050821">
    <property type="entry name" value="Cytosolic_carboxypeptidase"/>
</dbReference>
<comment type="caution">
    <text evidence="5">The sequence shown here is derived from an EMBL/GenBank/DDBJ whole genome shotgun (WGS) entry which is preliminary data.</text>
</comment>
<organism evidence="5 6">
    <name type="scientific">Blastopirellula marina</name>
    <dbReference type="NCBI Taxonomy" id="124"/>
    <lineage>
        <taxon>Bacteria</taxon>
        <taxon>Pseudomonadati</taxon>
        <taxon>Planctomycetota</taxon>
        <taxon>Planctomycetia</taxon>
        <taxon>Pirellulales</taxon>
        <taxon>Pirellulaceae</taxon>
        <taxon>Blastopirellula</taxon>
    </lineage>
</organism>
<evidence type="ECO:0000313" key="6">
    <source>
        <dbReference type="Proteomes" id="UP000240009"/>
    </source>
</evidence>
<dbReference type="SUPFAM" id="SSF53187">
    <property type="entry name" value="Zn-dependent exopeptidases"/>
    <property type="match status" value="1"/>
</dbReference>
<dbReference type="EMBL" id="PUIA01000069">
    <property type="protein sequence ID" value="PQO26119.1"/>
    <property type="molecule type" value="Genomic_DNA"/>
</dbReference>
<dbReference type="Gene3D" id="3.40.630.10">
    <property type="entry name" value="Zn peptidases"/>
    <property type="match status" value="1"/>
</dbReference>
<dbReference type="PANTHER" id="PTHR12756:SF11">
    <property type="entry name" value="CYTOSOLIC CARBOXYPEPTIDASE 1"/>
    <property type="match status" value="1"/>
</dbReference>
<dbReference type="PANTHER" id="PTHR12756">
    <property type="entry name" value="CYTOSOLIC CARBOXYPEPTIDASE"/>
    <property type="match status" value="1"/>
</dbReference>
<comment type="caution">
    <text evidence="2">Lacks conserved residue(s) required for the propagation of feature annotation.</text>
</comment>
<dbReference type="AlphaFoldDB" id="A0A2S8F1U8"/>
<evidence type="ECO:0000256" key="1">
    <source>
        <dbReference type="ARBA" id="ARBA00001947"/>
    </source>
</evidence>
<dbReference type="Pfam" id="PF18027">
    <property type="entry name" value="Pepdidase_M14_N"/>
    <property type="match status" value="1"/>
</dbReference>
<feature type="signal peptide" evidence="3">
    <location>
        <begin position="1"/>
        <end position="35"/>
    </location>
</feature>
<evidence type="ECO:0000256" key="3">
    <source>
        <dbReference type="SAM" id="SignalP"/>
    </source>
</evidence>
<evidence type="ECO:0000259" key="4">
    <source>
        <dbReference type="PROSITE" id="PS52035"/>
    </source>
</evidence>
<dbReference type="Gene3D" id="2.60.40.3120">
    <property type="match status" value="1"/>
</dbReference>
<keyword evidence="5" id="KW-0645">Protease</keyword>
<sequence length="416" mass="46710">MRVTITALRSISPCQKRACLMRCLAILLLTTMCPAHVLLAGDLAVDSDFSSGSAKVIEIDQKNRIIRIEPEANPERGWECWWYMQVTGIEPGETITIDVGSAPWATPNQAAVSSDNRTWQQSSAGKRDGKRIAYQHKAESETCWFAWGPPFTVEDAQRLVDQSAKNSPHVTSFELCQTRAGRTVPALRVKEEGVPDEQRKGIWIQARQHAWESGSSWVSRGFVQWLLSDDPRATTLRQKSLITIVPVMDIDNVAIGAGGKNQIPQDHNRDWSDKPHWNSVKVAQQQILEQDKAGQFDLFVDLHNPDAGAKNPYFYTTTSDYLSEEGNRNLQHFLATSRLEITGPLAFKGETRESGPSYDKNWTQISKNWVTKNTTKGVVAVTLETAWNTPHSNQEGYMTVGHQLGLAIERYFRTMP</sequence>
<keyword evidence="3" id="KW-0732">Signal</keyword>
<evidence type="ECO:0000313" key="5">
    <source>
        <dbReference type="EMBL" id="PQO26119.1"/>
    </source>
</evidence>
<comment type="similarity">
    <text evidence="2">Belongs to the peptidase M14 family.</text>
</comment>
<dbReference type="InterPro" id="IPR000834">
    <property type="entry name" value="Peptidase_M14"/>
</dbReference>
<dbReference type="GO" id="GO:0008270">
    <property type="term" value="F:zinc ion binding"/>
    <property type="evidence" value="ECO:0007669"/>
    <property type="project" value="InterPro"/>
</dbReference>
<proteinExistence type="inferred from homology"/>
<evidence type="ECO:0000256" key="2">
    <source>
        <dbReference type="PROSITE-ProRule" id="PRU01379"/>
    </source>
</evidence>
<feature type="chain" id="PRO_5015522519" evidence="3">
    <location>
        <begin position="36"/>
        <end position="416"/>
    </location>
</feature>
<dbReference type="GO" id="GO:0006508">
    <property type="term" value="P:proteolysis"/>
    <property type="evidence" value="ECO:0007669"/>
    <property type="project" value="InterPro"/>
</dbReference>
<name>A0A2S8F1U8_9BACT</name>
<accession>A0A2S8F1U8</accession>
<feature type="domain" description="Peptidase M14" evidence="4">
    <location>
        <begin position="149"/>
        <end position="416"/>
    </location>
</feature>
<protein>
    <submittedName>
        <fullName evidence="5">Zinc carboxypeptidase</fullName>
    </submittedName>
</protein>
<gene>
    <name evidence="5" type="ORF">C5Y96_21970</name>
</gene>